<organism evidence="2 3">
    <name type="scientific">Heyndrickxia acidicola</name>
    <dbReference type="NCBI Taxonomy" id="209389"/>
    <lineage>
        <taxon>Bacteria</taxon>
        <taxon>Bacillati</taxon>
        <taxon>Bacillota</taxon>
        <taxon>Bacilli</taxon>
        <taxon>Bacillales</taxon>
        <taxon>Bacillaceae</taxon>
        <taxon>Heyndrickxia</taxon>
    </lineage>
</organism>
<evidence type="ECO:0000313" key="3">
    <source>
        <dbReference type="Proteomes" id="UP001341444"/>
    </source>
</evidence>
<dbReference type="InterPro" id="IPR011256">
    <property type="entry name" value="Reg_factor_effector_dom_sf"/>
</dbReference>
<accession>A0ABU6MHG0</accession>
<feature type="domain" description="AraC effector-binding" evidence="1">
    <location>
        <begin position="1"/>
        <end position="144"/>
    </location>
</feature>
<dbReference type="SMART" id="SM00871">
    <property type="entry name" value="AraC_E_bind"/>
    <property type="match status" value="1"/>
</dbReference>
<proteinExistence type="predicted"/>
<evidence type="ECO:0000313" key="2">
    <source>
        <dbReference type="EMBL" id="MED1204117.1"/>
    </source>
</evidence>
<dbReference type="SUPFAM" id="SSF55136">
    <property type="entry name" value="Probable bacterial effector-binding domain"/>
    <property type="match status" value="1"/>
</dbReference>
<dbReference type="InterPro" id="IPR010499">
    <property type="entry name" value="AraC_E-bd"/>
</dbReference>
<dbReference type="RefSeq" id="WP_066263893.1">
    <property type="nucleotide sequence ID" value="NZ_JARMAB010000020.1"/>
</dbReference>
<sequence length="146" mass="16938">MEIIKLEPFCIVGMKVVCDWRGLSVEMPKAWEEIRNRVMEIENLESNEFYDICLRVQGEEFTQLVGCRVFEINDVPPGMTGVLIPAASYAYFHHLRPENEIADSFGKLHGWVKEQGYTVDPTDFKIQKSSHPQEDGHHLYLRIQNI</sequence>
<dbReference type="InterPro" id="IPR029442">
    <property type="entry name" value="GyrI-like"/>
</dbReference>
<reference evidence="2 3" key="1">
    <citation type="submission" date="2023-03" db="EMBL/GenBank/DDBJ databases">
        <title>Bacillus Genome Sequencing.</title>
        <authorList>
            <person name="Dunlap C."/>
        </authorList>
    </citation>
    <scope>NUCLEOTIDE SEQUENCE [LARGE SCALE GENOMIC DNA]</scope>
    <source>
        <strain evidence="2 3">B-23453</strain>
    </source>
</reference>
<name>A0ABU6MHG0_9BACI</name>
<dbReference type="Gene3D" id="3.20.80.10">
    <property type="entry name" value="Regulatory factor, effector binding domain"/>
    <property type="match status" value="1"/>
</dbReference>
<protein>
    <submittedName>
        <fullName evidence="2">GyrI-like domain-containing protein</fullName>
    </submittedName>
</protein>
<dbReference type="Proteomes" id="UP001341444">
    <property type="component" value="Unassembled WGS sequence"/>
</dbReference>
<evidence type="ECO:0000259" key="1">
    <source>
        <dbReference type="SMART" id="SM00871"/>
    </source>
</evidence>
<dbReference type="EMBL" id="JARMAB010000020">
    <property type="protein sequence ID" value="MED1204117.1"/>
    <property type="molecule type" value="Genomic_DNA"/>
</dbReference>
<gene>
    <name evidence="2" type="ORF">P4T90_13750</name>
</gene>
<comment type="caution">
    <text evidence="2">The sequence shown here is derived from an EMBL/GenBank/DDBJ whole genome shotgun (WGS) entry which is preliminary data.</text>
</comment>
<keyword evidence="3" id="KW-1185">Reference proteome</keyword>
<dbReference type="Pfam" id="PF06445">
    <property type="entry name" value="GyrI-like"/>
    <property type="match status" value="1"/>
</dbReference>